<gene>
    <name evidence="1" type="ORF">DFH08DRAFT_816126</name>
</gene>
<comment type="caution">
    <text evidence="1">The sequence shown here is derived from an EMBL/GenBank/DDBJ whole genome shotgun (WGS) entry which is preliminary data.</text>
</comment>
<evidence type="ECO:0000313" key="2">
    <source>
        <dbReference type="Proteomes" id="UP001218218"/>
    </source>
</evidence>
<dbReference type="Proteomes" id="UP001218218">
    <property type="component" value="Unassembled WGS sequence"/>
</dbReference>
<evidence type="ECO:0000313" key="1">
    <source>
        <dbReference type="EMBL" id="KAJ7327963.1"/>
    </source>
</evidence>
<name>A0AAD6ZLL7_9AGAR</name>
<dbReference type="EMBL" id="JARIHO010000040">
    <property type="protein sequence ID" value="KAJ7327963.1"/>
    <property type="molecule type" value="Genomic_DNA"/>
</dbReference>
<proteinExistence type="predicted"/>
<protein>
    <submittedName>
        <fullName evidence="1">Uncharacterized protein</fullName>
    </submittedName>
</protein>
<dbReference type="AlphaFoldDB" id="A0AAD6ZLL7"/>
<organism evidence="1 2">
    <name type="scientific">Mycena albidolilacea</name>
    <dbReference type="NCBI Taxonomy" id="1033008"/>
    <lineage>
        <taxon>Eukaryota</taxon>
        <taxon>Fungi</taxon>
        <taxon>Dikarya</taxon>
        <taxon>Basidiomycota</taxon>
        <taxon>Agaricomycotina</taxon>
        <taxon>Agaricomycetes</taxon>
        <taxon>Agaricomycetidae</taxon>
        <taxon>Agaricales</taxon>
        <taxon>Marasmiineae</taxon>
        <taxon>Mycenaceae</taxon>
        <taxon>Mycena</taxon>
    </lineage>
</organism>
<reference evidence="1" key="1">
    <citation type="submission" date="2023-03" db="EMBL/GenBank/DDBJ databases">
        <title>Massive genome expansion in bonnet fungi (Mycena s.s.) driven by repeated elements and novel gene families across ecological guilds.</title>
        <authorList>
            <consortium name="Lawrence Berkeley National Laboratory"/>
            <person name="Harder C.B."/>
            <person name="Miyauchi S."/>
            <person name="Viragh M."/>
            <person name="Kuo A."/>
            <person name="Thoen E."/>
            <person name="Andreopoulos B."/>
            <person name="Lu D."/>
            <person name="Skrede I."/>
            <person name="Drula E."/>
            <person name="Henrissat B."/>
            <person name="Morin E."/>
            <person name="Kohler A."/>
            <person name="Barry K."/>
            <person name="LaButti K."/>
            <person name="Morin E."/>
            <person name="Salamov A."/>
            <person name="Lipzen A."/>
            <person name="Mereny Z."/>
            <person name="Hegedus B."/>
            <person name="Baldrian P."/>
            <person name="Stursova M."/>
            <person name="Weitz H."/>
            <person name="Taylor A."/>
            <person name="Grigoriev I.V."/>
            <person name="Nagy L.G."/>
            <person name="Martin F."/>
            <person name="Kauserud H."/>
        </authorList>
    </citation>
    <scope>NUCLEOTIDE SEQUENCE</scope>
    <source>
        <strain evidence="1">CBHHK002</strain>
    </source>
</reference>
<accession>A0AAD6ZLL7</accession>
<sequence length="211" mass="24651">MCSLAIQFMDDVRAGKPLDLLPHNSAIWAIRYLRHYNLGWVHNELLNMHWSQDPSHLFPCLQEIYYLLNEYILFLSNFLRHLIPASAKTTIPAFNGYSISHWTGKFKKKKITTILAYTQSLEPRYASGWSAVQKKLWSWNLFWIWFYNLYWEGQSPSINGIEPLCLQLLQEALKLYHTAAVEARLNDKIQMDTTSSTKLLTEVEKNLPGWG</sequence>
<keyword evidence="2" id="KW-1185">Reference proteome</keyword>